<organism evidence="3 4">
    <name type="scientific">Parafrankia colletiae</name>
    <dbReference type="NCBI Taxonomy" id="573497"/>
    <lineage>
        <taxon>Bacteria</taxon>
        <taxon>Bacillati</taxon>
        <taxon>Actinomycetota</taxon>
        <taxon>Actinomycetes</taxon>
        <taxon>Frankiales</taxon>
        <taxon>Frankiaceae</taxon>
        <taxon>Parafrankia</taxon>
    </lineage>
</organism>
<accession>A0A1S1Q3Q1</accession>
<name>A0A1S1Q3Q1_9ACTN</name>
<dbReference type="EMBL" id="MBLM01000176">
    <property type="protein sequence ID" value="OHV28590.1"/>
    <property type="molecule type" value="Genomic_DNA"/>
</dbReference>
<dbReference type="Proteomes" id="UP000179627">
    <property type="component" value="Unassembled WGS sequence"/>
</dbReference>
<dbReference type="AlphaFoldDB" id="A0A1S1Q3Q1"/>
<evidence type="ECO:0000256" key="1">
    <source>
        <dbReference type="SAM" id="MobiDB-lite"/>
    </source>
</evidence>
<evidence type="ECO:0000256" key="2">
    <source>
        <dbReference type="SAM" id="Phobius"/>
    </source>
</evidence>
<proteinExistence type="predicted"/>
<gene>
    <name evidence="3" type="ORF">CC117_30270</name>
</gene>
<reference evidence="4" key="1">
    <citation type="submission" date="2016-07" db="EMBL/GenBank/DDBJ databases">
        <title>Sequence Frankia sp. strain CcI1.17.</title>
        <authorList>
            <person name="Ghodhbane-Gtari F."/>
            <person name="Swanson E."/>
            <person name="Gueddou A."/>
            <person name="Morris K."/>
            <person name="Hezbri K."/>
            <person name="Ktari A."/>
            <person name="Nouioui I."/>
            <person name="Abebe-Akele F."/>
            <person name="Simpson S."/>
            <person name="Thomas K."/>
            <person name="Gtari M."/>
            <person name="Tisa L.S."/>
            <person name="Hurst S."/>
        </authorList>
    </citation>
    <scope>NUCLEOTIDE SEQUENCE [LARGE SCALE GENOMIC DNA]</scope>
    <source>
        <strain evidence="4">Cc1.17</strain>
    </source>
</reference>
<protein>
    <recommendedName>
        <fullName evidence="5">HTH cro/C1-type domain-containing protein</fullName>
    </recommendedName>
</protein>
<sequence>MPRKPRPVDPTAGPLQSFAHDLRLLREKSGQPPYRALAKRAGYGASTLSEAAGGVRLPTLDVTLAFVGSCGGDVEAWRRRWREVDQALRPSGEEPRASRPTEEATVQDPPVEPDEKSPPDQQDPPGRQGPPATDSTEQTGAPRKTTRRRRLALLVGGAVLIPLVGLALLALTDRVPEDEKAGRCPTAARGTLFSGTTYGNGANVRSGARLDRPLLNTVAPDCAVGFIGFCVGEKVFDSTAGIPDARWFILPHGDGVVASAVIHGNPPSNIHPSECPDSHPAPSEISLKVAVIPEDPLSAALQVHGPHVQIVGFAAYYAEEPDSPSIRRWHQIGFTGEASPLFTVDWHPGQLRLPVEPGERVPVAAVACLGGGSPTHVAHIAVLHAPGPTAPAELTPLPTPLSAQDDENARQVACRYPIIS</sequence>
<keyword evidence="2" id="KW-0812">Transmembrane</keyword>
<feature type="compositionally biased region" description="Basic and acidic residues" evidence="1">
    <location>
        <begin position="87"/>
        <end position="102"/>
    </location>
</feature>
<feature type="transmembrane region" description="Helical" evidence="2">
    <location>
        <begin position="151"/>
        <end position="171"/>
    </location>
</feature>
<keyword evidence="2" id="KW-1133">Transmembrane helix</keyword>
<evidence type="ECO:0000313" key="3">
    <source>
        <dbReference type="EMBL" id="OHV28590.1"/>
    </source>
</evidence>
<comment type="caution">
    <text evidence="3">The sequence shown here is derived from an EMBL/GenBank/DDBJ whole genome shotgun (WGS) entry which is preliminary data.</text>
</comment>
<feature type="compositionally biased region" description="Low complexity" evidence="1">
    <location>
        <begin position="119"/>
        <end position="131"/>
    </location>
</feature>
<evidence type="ECO:0000313" key="4">
    <source>
        <dbReference type="Proteomes" id="UP000179627"/>
    </source>
</evidence>
<evidence type="ECO:0008006" key="5">
    <source>
        <dbReference type="Google" id="ProtNLM"/>
    </source>
</evidence>
<keyword evidence="2" id="KW-0472">Membrane</keyword>
<feature type="region of interest" description="Disordered" evidence="1">
    <location>
        <begin position="87"/>
        <end position="147"/>
    </location>
</feature>
<keyword evidence="4" id="KW-1185">Reference proteome</keyword>